<comment type="caution">
    <text evidence="2">The sequence shown here is derived from an EMBL/GenBank/DDBJ whole genome shotgun (WGS) entry which is preliminary data.</text>
</comment>
<gene>
    <name evidence="2" type="ORF">MONAX_5E024710</name>
</gene>
<feature type="region of interest" description="Disordered" evidence="1">
    <location>
        <begin position="39"/>
        <end position="65"/>
    </location>
</feature>
<reference evidence="2" key="1">
    <citation type="submission" date="2019-04" db="EMBL/GenBank/DDBJ databases">
        <authorList>
            <person name="Alioto T."/>
            <person name="Alioto T."/>
        </authorList>
    </citation>
    <scope>NUCLEOTIDE SEQUENCE [LARGE SCALE GENOMIC DNA]</scope>
</reference>
<evidence type="ECO:0000256" key="1">
    <source>
        <dbReference type="SAM" id="MobiDB-lite"/>
    </source>
</evidence>
<dbReference type="Proteomes" id="UP000335636">
    <property type="component" value="Unassembled WGS sequence"/>
</dbReference>
<accession>A0A5E4BQH1</accession>
<protein>
    <submittedName>
        <fullName evidence="2">Uncharacterized protein</fullName>
    </submittedName>
</protein>
<feature type="region of interest" description="Disordered" evidence="1">
    <location>
        <begin position="1"/>
        <end position="27"/>
    </location>
</feature>
<keyword evidence="3" id="KW-1185">Reference proteome</keyword>
<organism evidence="2 3">
    <name type="scientific">Marmota monax</name>
    <name type="common">Woodchuck</name>
    <dbReference type="NCBI Taxonomy" id="9995"/>
    <lineage>
        <taxon>Eukaryota</taxon>
        <taxon>Metazoa</taxon>
        <taxon>Chordata</taxon>
        <taxon>Craniata</taxon>
        <taxon>Vertebrata</taxon>
        <taxon>Euteleostomi</taxon>
        <taxon>Mammalia</taxon>
        <taxon>Eutheria</taxon>
        <taxon>Euarchontoglires</taxon>
        <taxon>Glires</taxon>
        <taxon>Rodentia</taxon>
        <taxon>Sciuromorpha</taxon>
        <taxon>Sciuridae</taxon>
        <taxon>Xerinae</taxon>
        <taxon>Marmotini</taxon>
        <taxon>Marmota</taxon>
    </lineage>
</organism>
<dbReference type="EMBL" id="CABDUW010000578">
    <property type="protein sequence ID" value="VTJ71685.1"/>
    <property type="molecule type" value="Genomic_DNA"/>
</dbReference>
<feature type="non-terminal residue" evidence="2">
    <location>
        <position position="1"/>
    </location>
</feature>
<sequence length="65" mass="7062">VLGDGLTLGSGLACPNHGKLDEDHKKEARHSRVYQLLTLGGMSPPSTSSNQWRGDTKNRVFNALE</sequence>
<evidence type="ECO:0000313" key="2">
    <source>
        <dbReference type="EMBL" id="VTJ71685.1"/>
    </source>
</evidence>
<feature type="non-terminal residue" evidence="2">
    <location>
        <position position="65"/>
    </location>
</feature>
<evidence type="ECO:0000313" key="3">
    <source>
        <dbReference type="Proteomes" id="UP000335636"/>
    </source>
</evidence>
<feature type="compositionally biased region" description="Polar residues" evidence="1">
    <location>
        <begin position="44"/>
        <end position="53"/>
    </location>
</feature>
<dbReference type="AlphaFoldDB" id="A0A5E4BQH1"/>
<proteinExistence type="predicted"/>
<name>A0A5E4BQH1_MARMO</name>